<dbReference type="Gene3D" id="3.40.190.10">
    <property type="entry name" value="Periplasmic binding protein-like II"/>
    <property type="match status" value="2"/>
</dbReference>
<feature type="signal peptide" evidence="2">
    <location>
        <begin position="1"/>
        <end position="20"/>
    </location>
</feature>
<feature type="compositionally biased region" description="Low complexity" evidence="1">
    <location>
        <begin position="35"/>
        <end position="61"/>
    </location>
</feature>
<keyword evidence="5" id="KW-1185">Reference proteome</keyword>
<accession>A0A3A9A9L3</accession>
<dbReference type="PROSITE" id="PS51257">
    <property type="entry name" value="PROKAR_LIPOPROTEIN"/>
    <property type="match status" value="1"/>
</dbReference>
<evidence type="ECO:0000313" key="5">
    <source>
        <dbReference type="Proteomes" id="UP000280696"/>
    </source>
</evidence>
<evidence type="ECO:0000256" key="2">
    <source>
        <dbReference type="SAM" id="SignalP"/>
    </source>
</evidence>
<dbReference type="Pfam" id="PF01547">
    <property type="entry name" value="SBP_bac_1"/>
    <property type="match status" value="1"/>
</dbReference>
<proteinExistence type="predicted"/>
<dbReference type="InterPro" id="IPR050490">
    <property type="entry name" value="Bact_solute-bd_prot1"/>
</dbReference>
<dbReference type="RefSeq" id="WP_120472042.1">
    <property type="nucleotide sequence ID" value="NZ_RAYQ01000032.1"/>
</dbReference>
<dbReference type="Pfam" id="PF12010">
    <property type="entry name" value="DUF3502"/>
    <property type="match status" value="1"/>
</dbReference>
<name>A0A3A9A9L3_9FIRM</name>
<organism evidence="4 5">
    <name type="scientific">Parablautia intestinalis</name>
    <dbReference type="NCBI Taxonomy" id="2320100"/>
    <lineage>
        <taxon>Bacteria</taxon>
        <taxon>Bacillati</taxon>
        <taxon>Bacillota</taxon>
        <taxon>Clostridia</taxon>
        <taxon>Lachnospirales</taxon>
        <taxon>Lachnospiraceae</taxon>
        <taxon>Parablautia</taxon>
    </lineage>
</organism>
<dbReference type="PANTHER" id="PTHR43649">
    <property type="entry name" value="ARABINOSE-BINDING PROTEIN-RELATED"/>
    <property type="match status" value="1"/>
</dbReference>
<dbReference type="EMBL" id="RAYQ01000032">
    <property type="protein sequence ID" value="RKI88067.1"/>
    <property type="molecule type" value="Genomic_DNA"/>
</dbReference>
<dbReference type="SUPFAM" id="SSF53850">
    <property type="entry name" value="Periplasmic binding protein-like II"/>
    <property type="match status" value="1"/>
</dbReference>
<evidence type="ECO:0000313" key="4">
    <source>
        <dbReference type="EMBL" id="RKI88067.1"/>
    </source>
</evidence>
<evidence type="ECO:0000256" key="1">
    <source>
        <dbReference type="SAM" id="MobiDB-lite"/>
    </source>
</evidence>
<dbReference type="InterPro" id="IPR022627">
    <property type="entry name" value="DUF3502"/>
</dbReference>
<feature type="chain" id="PRO_5017265405" evidence="2">
    <location>
        <begin position="21"/>
        <end position="535"/>
    </location>
</feature>
<feature type="domain" description="DUF3502" evidence="3">
    <location>
        <begin position="466"/>
        <end position="532"/>
    </location>
</feature>
<feature type="region of interest" description="Disordered" evidence="1">
    <location>
        <begin position="26"/>
        <end position="61"/>
    </location>
</feature>
<comment type="caution">
    <text evidence="4">The sequence shown here is derived from an EMBL/GenBank/DDBJ whole genome shotgun (WGS) entry which is preliminary data.</text>
</comment>
<gene>
    <name evidence="4" type="ORF">D7V94_19840</name>
</gene>
<sequence length="535" mass="58494">MKKRVLAAFMAVMMIGTILTGCGSGGNDSAGSGSGEQSQSSESTDDAAQSSEDSSAAEADAAADSGETAEIVFAYMTQNNIPEAADLQRIEDLINAYTVEKINTKVDLVLFSNADYMNQVNLMLASGEQIDIFQAYGTSHLPYIQDGTALDITGYLDNELKETKETIYDGFLKPTTVDGKVYGILNMGSNYVPGGFTYRSDIAEELGIDMSKVSSPQDLEEVFATVKEAYPDMIVIDPNRANALFETYLGKIACIDPLGGDITSAFSGVAYQDDPTVVNMFETQDFIDLCNLTHSWYEKGYFASDAATTTATTAELLMSGNCFGTFCGLGNPKIAAQYTTNYGHSFDNVQISESLVWAGSNNAWMVNSSCKNPSAACKFMNLLYTDAYLDNLLVYGEEGVDYVLNEEGFAVAPEGYTDLNSVAYTDNMNYYFWGNKWITYPVPGGLNAEEAEKQMALNYAGKLSNYYGFLFDFSDLQAEYTACQNIANEYKKALWVGAVDVEQTLGELNERLYAAGMDKLIESKQAQFDEWLSQQ</sequence>
<dbReference type="InterPro" id="IPR006059">
    <property type="entry name" value="SBP"/>
</dbReference>
<protein>
    <submittedName>
        <fullName evidence="4">Extracellular solute-binding protein</fullName>
    </submittedName>
</protein>
<evidence type="ECO:0000259" key="3">
    <source>
        <dbReference type="Pfam" id="PF12010"/>
    </source>
</evidence>
<reference evidence="4 5" key="1">
    <citation type="submission" date="2018-09" db="EMBL/GenBank/DDBJ databases">
        <title>Murine metabolic-syndrome-specific gut microbial biobank.</title>
        <authorList>
            <person name="Liu C."/>
        </authorList>
    </citation>
    <scope>NUCLEOTIDE SEQUENCE [LARGE SCALE GENOMIC DNA]</scope>
    <source>
        <strain evidence="4 5">0.1xD8-82</strain>
    </source>
</reference>
<keyword evidence="2" id="KW-0732">Signal</keyword>
<dbReference type="OrthoDB" id="2636783at2"/>
<dbReference type="Proteomes" id="UP000280696">
    <property type="component" value="Unassembled WGS sequence"/>
</dbReference>
<dbReference type="AlphaFoldDB" id="A0A3A9A9L3"/>
<dbReference type="PANTHER" id="PTHR43649:SF17">
    <property type="entry name" value="ABC TRANSPORTER SOLUTE BINDING PROTEIN-SUGAR TRANSPORT"/>
    <property type="match status" value="1"/>
</dbReference>